<evidence type="ECO:0000256" key="1">
    <source>
        <dbReference type="SAM" id="MobiDB-lite"/>
    </source>
</evidence>
<comment type="caution">
    <text evidence="3">The sequence shown here is derived from an EMBL/GenBank/DDBJ whole genome shotgun (WGS) entry which is preliminary data.</text>
</comment>
<feature type="region of interest" description="Disordered" evidence="1">
    <location>
        <begin position="1"/>
        <end position="23"/>
    </location>
</feature>
<dbReference type="EMBL" id="LGRX02016149">
    <property type="protein sequence ID" value="KAK3262494.1"/>
    <property type="molecule type" value="Genomic_DNA"/>
</dbReference>
<evidence type="ECO:0000313" key="3">
    <source>
        <dbReference type="EMBL" id="KAK3262494.1"/>
    </source>
</evidence>
<protein>
    <recommendedName>
        <fullName evidence="2">F-box domain-containing protein</fullName>
    </recommendedName>
</protein>
<reference evidence="3 4" key="1">
    <citation type="journal article" date="2015" name="Genome Biol. Evol.">
        <title>Comparative Genomics of a Bacterivorous Green Alga Reveals Evolutionary Causalities and Consequences of Phago-Mixotrophic Mode of Nutrition.</title>
        <authorList>
            <person name="Burns J.A."/>
            <person name="Paasch A."/>
            <person name="Narechania A."/>
            <person name="Kim E."/>
        </authorList>
    </citation>
    <scope>NUCLEOTIDE SEQUENCE [LARGE SCALE GENOMIC DNA]</scope>
    <source>
        <strain evidence="3 4">PLY_AMNH</strain>
    </source>
</reference>
<dbReference type="Gene3D" id="1.20.1280.50">
    <property type="match status" value="1"/>
</dbReference>
<feature type="domain" description="F-box" evidence="2">
    <location>
        <begin position="163"/>
        <end position="206"/>
    </location>
</feature>
<evidence type="ECO:0000259" key="2">
    <source>
        <dbReference type="Pfam" id="PF12937"/>
    </source>
</evidence>
<dbReference type="SUPFAM" id="SSF81383">
    <property type="entry name" value="F-box domain"/>
    <property type="match status" value="1"/>
</dbReference>
<dbReference type="AlphaFoldDB" id="A0AAE0FMJ5"/>
<name>A0AAE0FMJ5_9CHLO</name>
<gene>
    <name evidence="3" type="ORF">CYMTET_28653</name>
</gene>
<dbReference type="Proteomes" id="UP001190700">
    <property type="component" value="Unassembled WGS sequence"/>
</dbReference>
<evidence type="ECO:0000313" key="4">
    <source>
        <dbReference type="Proteomes" id="UP001190700"/>
    </source>
</evidence>
<dbReference type="InterPro" id="IPR001810">
    <property type="entry name" value="F-box_dom"/>
</dbReference>
<organism evidence="3 4">
    <name type="scientific">Cymbomonas tetramitiformis</name>
    <dbReference type="NCBI Taxonomy" id="36881"/>
    <lineage>
        <taxon>Eukaryota</taxon>
        <taxon>Viridiplantae</taxon>
        <taxon>Chlorophyta</taxon>
        <taxon>Pyramimonadophyceae</taxon>
        <taxon>Pyramimonadales</taxon>
        <taxon>Pyramimonadaceae</taxon>
        <taxon>Cymbomonas</taxon>
    </lineage>
</organism>
<sequence length="269" mass="29672">MSATVHTKPLSIPGRTLPSDDPAQSEIDDSLISIFSKSLRLGSPAKSSATSLKKLFSRLRYSGLPLDDLVIGWVNSSEVCQRRSGKSAWSLRLQEDFVQTPLPEFLENRPVGEELPYHRVRFIANAAGTRLWDSAGCRSPGTSSPGSFGASGGLSEHETKTTELPAVVWSMVLRFCDTATVCAAGAVCTELRRAAQNPQLWADLHRAAFGMEPDAQHIKSTGRTDASRQFRQLQQRVVQSERKAQPWLHNRPAITHFKTDQEEHVPRAA</sequence>
<accession>A0AAE0FMJ5</accession>
<dbReference type="InterPro" id="IPR036047">
    <property type="entry name" value="F-box-like_dom_sf"/>
</dbReference>
<dbReference type="Pfam" id="PF12937">
    <property type="entry name" value="F-box-like"/>
    <property type="match status" value="1"/>
</dbReference>
<keyword evidence="4" id="KW-1185">Reference proteome</keyword>
<proteinExistence type="predicted"/>